<evidence type="ECO:0000313" key="3">
    <source>
        <dbReference type="Proteomes" id="UP000284853"/>
    </source>
</evidence>
<organism evidence="2 3">
    <name type="scientific">Rahnella variigena</name>
    <dbReference type="NCBI Taxonomy" id="574964"/>
    <lineage>
        <taxon>Bacteria</taxon>
        <taxon>Pseudomonadati</taxon>
        <taxon>Pseudomonadota</taxon>
        <taxon>Gammaproteobacteria</taxon>
        <taxon>Enterobacterales</taxon>
        <taxon>Yersiniaceae</taxon>
        <taxon>Rahnella</taxon>
    </lineage>
</organism>
<name>A0ABX9PQD6_9GAMM</name>
<dbReference type="PANTHER" id="PTHR40278:SF1">
    <property type="entry name" value="DNA UTILIZATION PROTEIN HOFN"/>
    <property type="match status" value="1"/>
</dbReference>
<dbReference type="Proteomes" id="UP000284853">
    <property type="component" value="Unassembled WGS sequence"/>
</dbReference>
<dbReference type="PANTHER" id="PTHR40278">
    <property type="entry name" value="DNA UTILIZATION PROTEIN HOFN"/>
    <property type="match status" value="1"/>
</dbReference>
<accession>A0ABX9PQD6</accession>
<dbReference type="GeneID" id="302707557"/>
<feature type="transmembrane region" description="Helical" evidence="1">
    <location>
        <begin position="20"/>
        <end position="44"/>
    </location>
</feature>
<dbReference type="RefSeq" id="WP_120162602.1">
    <property type="nucleotide sequence ID" value="NZ_NSDJ01000001.1"/>
</dbReference>
<proteinExistence type="predicted"/>
<dbReference type="EMBL" id="NSDJ01000001">
    <property type="protein sequence ID" value="RKF67224.1"/>
    <property type="molecule type" value="Genomic_DNA"/>
</dbReference>
<gene>
    <name evidence="2" type="ORF">CKQ54_01930</name>
</gene>
<keyword evidence="3" id="KW-1185">Reference proteome</keyword>
<sequence length="187" mass="21326">MLQVNLLPWRKLRLQRRSRYWLKMFISFPAIITMTFLTLTAFLVQERALRQLHLSALNTSVQVLSRQLLEVNAATERVKTLNAQRLAALQQLKRSQDYLQLLELVAAQIPQDVSLTEMTEHQQALTLKGEGHFYHDILSFRDVLAASGLFGNVSLSDVQQQPDRILSFVIKTQFRSASPAPEQGKAP</sequence>
<keyword evidence="1" id="KW-0812">Transmembrane</keyword>
<comment type="caution">
    <text evidence="2">The sequence shown here is derived from an EMBL/GenBank/DDBJ whole genome shotgun (WGS) entry which is preliminary data.</text>
</comment>
<dbReference type="Pfam" id="PF05137">
    <property type="entry name" value="PilN"/>
    <property type="match status" value="1"/>
</dbReference>
<reference evidence="2 3" key="1">
    <citation type="submission" date="2017-08" db="EMBL/GenBank/DDBJ databases">
        <title>Comparative genomics of bacteria isolated from necrotic lesions of AOD affected trees.</title>
        <authorList>
            <person name="Doonan J."/>
            <person name="Denman S."/>
            <person name="Mcdonald J.E."/>
        </authorList>
    </citation>
    <scope>NUCLEOTIDE SEQUENCE [LARGE SCALE GENOMIC DNA]</scope>
    <source>
        <strain evidence="2 3">CIP 105588</strain>
    </source>
</reference>
<keyword evidence="1" id="KW-0472">Membrane</keyword>
<evidence type="ECO:0000313" key="2">
    <source>
        <dbReference type="EMBL" id="RKF67224.1"/>
    </source>
</evidence>
<dbReference type="InterPro" id="IPR052534">
    <property type="entry name" value="Extracell_DNA_Util/SecSys_Comp"/>
</dbReference>
<protein>
    <submittedName>
        <fullName evidence="2">Fimbrial assembly protein</fullName>
    </submittedName>
</protein>
<evidence type="ECO:0000256" key="1">
    <source>
        <dbReference type="SAM" id="Phobius"/>
    </source>
</evidence>
<keyword evidence="1" id="KW-1133">Transmembrane helix</keyword>
<dbReference type="InterPro" id="IPR007813">
    <property type="entry name" value="PilN"/>
</dbReference>